<proteinExistence type="predicted"/>
<dbReference type="Proteomes" id="UP000827976">
    <property type="component" value="Chromosome 19"/>
</dbReference>
<keyword evidence="2" id="KW-1185">Reference proteome</keyword>
<protein>
    <submittedName>
        <fullName evidence="1">Dnaj-like subfamily c member 14 protein</fullName>
    </submittedName>
</protein>
<evidence type="ECO:0000313" key="2">
    <source>
        <dbReference type="Proteomes" id="UP000827976"/>
    </source>
</evidence>
<reference evidence="2" key="1">
    <citation type="journal article" date="2022" name="Nat. Commun.">
        <title>Chromosome evolution and the genetic basis of agronomically important traits in greater yam.</title>
        <authorList>
            <person name="Bredeson J.V."/>
            <person name="Lyons J.B."/>
            <person name="Oniyinde I.O."/>
            <person name="Okereke N.R."/>
            <person name="Kolade O."/>
            <person name="Nnabue I."/>
            <person name="Nwadili C.O."/>
            <person name="Hribova E."/>
            <person name="Parker M."/>
            <person name="Nwogha J."/>
            <person name="Shu S."/>
            <person name="Carlson J."/>
            <person name="Kariba R."/>
            <person name="Muthemba S."/>
            <person name="Knop K."/>
            <person name="Barton G.J."/>
            <person name="Sherwood A.V."/>
            <person name="Lopez-Montes A."/>
            <person name="Asiedu R."/>
            <person name="Jamnadass R."/>
            <person name="Muchugi A."/>
            <person name="Goodstein D."/>
            <person name="Egesi C.N."/>
            <person name="Featherston J."/>
            <person name="Asfaw A."/>
            <person name="Simpson G.G."/>
            <person name="Dolezel J."/>
            <person name="Hendre P.S."/>
            <person name="Van Deynze A."/>
            <person name="Kumar P.L."/>
            <person name="Obidiegwu J.E."/>
            <person name="Bhattacharjee R."/>
            <person name="Rokhsar D.S."/>
        </authorList>
    </citation>
    <scope>NUCLEOTIDE SEQUENCE [LARGE SCALE GENOMIC DNA]</scope>
    <source>
        <strain evidence="2">cv. TDa95/00328</strain>
    </source>
</reference>
<accession>A0ACB7U465</accession>
<dbReference type="EMBL" id="CM037029">
    <property type="protein sequence ID" value="KAH7655144.1"/>
    <property type="molecule type" value="Genomic_DNA"/>
</dbReference>
<sequence length="732" mass="81312">MARKGNQPKNGFDRHKSNKKYSVPESVDVPLTEKEEKLSHDRVVDGGDDLFKGEEKCRSSNGFGKRDNTRMGSGKKNKQRPSSVSSNDQLNDGIPSSDQSNDMPSEVADAVDSGLLSDASQLRGNGSPILGSKSRLSNSTRGRFDGTLWQNVMGIFSFSDTAICRSLGSFIMFIIKAVNGWIVRQKPWVNSLTSAMHHACDNMHVQVKHFSPIICARIVQFAKLMVLLVMVWLDCNVRGLDSLLRLGITSFFTLLWCTILSMAAMAGITKMVILVVFAVLVGIFVGVALAVLLVAFCSTLILWLYGSMWTTGFVVLFGGITFALSHERMALLVTTLYSMYCARSYVGWIGLLFGLNLSFISSDVLGHFLKNNISEHGSNTGQNQGRAGQFYGEDMNGSSADDAFPSSSTRPADRSTSDPSTSGAETELTSENEVARLLNCNDHYSALGFARYENVDISTLKREYRKKAMLVHPDKNMGHEKAADAFKKLQNAYEVLLDSLKRKTYDDELRREEILNYFRRFQAASQKNGRHNFFSSGFTHFEAEADGTHGESRRIACKKCNDFHIWICVDRSKSQARWCQECKDYHQAKDGDGWVEQSSHPLLFGLLQKMEAPCAFVCAESRIYDATEWFICQAMRCPANTHKPSFHVNTSVMSRHNSGKGTSSSHRGGGPMPATMDEPMTEEQFFEWFQNAVQAGMFEGSANTSNENSSPKTGSSSSKGNSKKKKKGKKPW</sequence>
<gene>
    <name evidence="1" type="ORF">IHE45_19G186900</name>
</gene>
<organism evidence="1 2">
    <name type="scientific">Dioscorea alata</name>
    <name type="common">Purple yam</name>
    <dbReference type="NCBI Taxonomy" id="55571"/>
    <lineage>
        <taxon>Eukaryota</taxon>
        <taxon>Viridiplantae</taxon>
        <taxon>Streptophyta</taxon>
        <taxon>Embryophyta</taxon>
        <taxon>Tracheophyta</taxon>
        <taxon>Spermatophyta</taxon>
        <taxon>Magnoliopsida</taxon>
        <taxon>Liliopsida</taxon>
        <taxon>Dioscoreales</taxon>
        <taxon>Dioscoreaceae</taxon>
        <taxon>Dioscorea</taxon>
    </lineage>
</organism>
<comment type="caution">
    <text evidence="1">The sequence shown here is derived from an EMBL/GenBank/DDBJ whole genome shotgun (WGS) entry which is preliminary data.</text>
</comment>
<name>A0ACB7U465_DIOAL</name>
<evidence type="ECO:0000313" key="1">
    <source>
        <dbReference type="EMBL" id="KAH7655144.1"/>
    </source>
</evidence>